<dbReference type="WBParaSite" id="ASIM_0001911901-mRNA-1">
    <property type="protein sequence ID" value="ASIM_0001911901-mRNA-1"/>
    <property type="gene ID" value="ASIM_0001911901"/>
</dbReference>
<sequence length="81" mass="8826">RSLIQDDGTIIGPDPVLQQAPQQQTISSLRQRLRTLMGSARNIRQPSGVSCAPAQNLPTSGNYPKRILSANSSPKKRPQAY</sequence>
<name>A0A0M3KDR6_ANISI</name>
<reference evidence="4" key="1">
    <citation type="submission" date="2017-02" db="UniProtKB">
        <authorList>
            <consortium name="WormBaseParasite"/>
        </authorList>
    </citation>
    <scope>IDENTIFICATION</scope>
</reference>
<reference evidence="2 3" key="2">
    <citation type="submission" date="2018-11" db="EMBL/GenBank/DDBJ databases">
        <authorList>
            <consortium name="Pathogen Informatics"/>
        </authorList>
    </citation>
    <scope>NUCLEOTIDE SEQUENCE [LARGE SCALE GENOMIC DNA]</scope>
</reference>
<evidence type="ECO:0000313" key="2">
    <source>
        <dbReference type="EMBL" id="VDK65079.1"/>
    </source>
</evidence>
<evidence type="ECO:0000313" key="3">
    <source>
        <dbReference type="Proteomes" id="UP000267096"/>
    </source>
</evidence>
<accession>A0A0M3KDR6</accession>
<dbReference type="AlphaFoldDB" id="A0A0M3KDR6"/>
<feature type="region of interest" description="Disordered" evidence="1">
    <location>
        <begin position="1"/>
        <end position="27"/>
    </location>
</feature>
<dbReference type="Proteomes" id="UP000267096">
    <property type="component" value="Unassembled WGS sequence"/>
</dbReference>
<evidence type="ECO:0000256" key="1">
    <source>
        <dbReference type="SAM" id="MobiDB-lite"/>
    </source>
</evidence>
<keyword evidence="3" id="KW-1185">Reference proteome</keyword>
<evidence type="ECO:0000313" key="4">
    <source>
        <dbReference type="WBParaSite" id="ASIM_0001911901-mRNA-1"/>
    </source>
</evidence>
<gene>
    <name evidence="2" type="ORF">ASIM_LOCUS18513</name>
</gene>
<feature type="region of interest" description="Disordered" evidence="1">
    <location>
        <begin position="40"/>
        <end position="81"/>
    </location>
</feature>
<protein>
    <submittedName>
        <fullName evidence="4">PAXI</fullName>
    </submittedName>
</protein>
<organism evidence="4">
    <name type="scientific">Anisakis simplex</name>
    <name type="common">Herring worm</name>
    <dbReference type="NCBI Taxonomy" id="6269"/>
    <lineage>
        <taxon>Eukaryota</taxon>
        <taxon>Metazoa</taxon>
        <taxon>Ecdysozoa</taxon>
        <taxon>Nematoda</taxon>
        <taxon>Chromadorea</taxon>
        <taxon>Rhabditida</taxon>
        <taxon>Spirurina</taxon>
        <taxon>Ascaridomorpha</taxon>
        <taxon>Ascaridoidea</taxon>
        <taxon>Anisakidae</taxon>
        <taxon>Anisakis</taxon>
        <taxon>Anisakis simplex complex</taxon>
    </lineage>
</organism>
<proteinExistence type="predicted"/>
<dbReference type="EMBL" id="UYRR01035625">
    <property type="protein sequence ID" value="VDK65079.1"/>
    <property type="molecule type" value="Genomic_DNA"/>
</dbReference>